<accession>A0ABD3SQK0</accession>
<keyword evidence="2" id="KW-0479">Metal-binding</keyword>
<protein>
    <recommendedName>
        <fullName evidence="10">Laccase</fullName>
    </recommendedName>
</protein>
<keyword evidence="3" id="KW-0560">Oxidoreductase</keyword>
<dbReference type="GO" id="GO:0016491">
    <property type="term" value="F:oxidoreductase activity"/>
    <property type="evidence" value="ECO:0007669"/>
    <property type="project" value="UniProtKB-KW"/>
</dbReference>
<keyword evidence="9" id="KW-1185">Reference proteome</keyword>
<dbReference type="AlphaFoldDB" id="A0ABD3SQK0"/>
<evidence type="ECO:0000259" key="6">
    <source>
        <dbReference type="Pfam" id="PF07731"/>
    </source>
</evidence>
<dbReference type="InterPro" id="IPR045087">
    <property type="entry name" value="Cu-oxidase_fam"/>
</dbReference>
<dbReference type="CDD" id="cd04205">
    <property type="entry name" value="CuRO_2_LCC_like"/>
    <property type="match status" value="1"/>
</dbReference>
<feature type="chain" id="PRO_5044756975" description="Laccase" evidence="4">
    <location>
        <begin position="29"/>
        <end position="650"/>
    </location>
</feature>
<feature type="domain" description="Plastocyanin-like" evidence="7">
    <location>
        <begin position="63"/>
        <end position="174"/>
    </location>
</feature>
<dbReference type="Proteomes" id="UP001530377">
    <property type="component" value="Unassembled WGS sequence"/>
</dbReference>
<dbReference type="PROSITE" id="PS00079">
    <property type="entry name" value="MULTICOPPER_OXIDASE1"/>
    <property type="match status" value="1"/>
</dbReference>
<evidence type="ECO:0000259" key="5">
    <source>
        <dbReference type="Pfam" id="PF00394"/>
    </source>
</evidence>
<comment type="caution">
    <text evidence="8">The sequence shown here is derived from an EMBL/GenBank/DDBJ whole genome shotgun (WGS) entry which is preliminary data.</text>
</comment>
<dbReference type="InterPro" id="IPR008972">
    <property type="entry name" value="Cupredoxin"/>
</dbReference>
<evidence type="ECO:0000313" key="8">
    <source>
        <dbReference type="EMBL" id="KAL3826881.1"/>
    </source>
</evidence>
<dbReference type="InterPro" id="IPR033138">
    <property type="entry name" value="Cu_oxidase_CS"/>
</dbReference>
<dbReference type="InterPro" id="IPR011706">
    <property type="entry name" value="Cu-oxidase_C"/>
</dbReference>
<dbReference type="GO" id="GO:0046872">
    <property type="term" value="F:metal ion binding"/>
    <property type="evidence" value="ECO:0007669"/>
    <property type="project" value="UniProtKB-KW"/>
</dbReference>
<feature type="domain" description="Plastocyanin-like" evidence="6">
    <location>
        <begin position="465"/>
        <end position="600"/>
    </location>
</feature>
<sequence length="650" mass="70873">MMTFPTPPNKMTHNVLAGLASLLALSAGVIESKTAEYTWTLRPSRASPAVPNVTTRAELNNPALSPDCNLDRLMLLVNDAFPGPTLYANVGDSVKLTMINESPIDSLALHFHGLVMQGQPYADGVPSVTQCAVGPLETQVYEFTVTNPGTHYWHGHVSLERADGFQGPIVIYDTSDDEMQLQKRYDAEEVVFFQDWYHQDGNIRRTGLDTVPFIWIGYAQSFLINGGGIFTPCLGNETEGLACAADCAALDNYIKSINVESGKTYRLRLIGAQELIGINFAIQGHTMTVVEVDGTLVEPYLVENLDVMPGQRYSVLVTADQAPDNYMATTSVRYRSESPLGYIIFKYEGAPEIDLTIDGDMMPLHPEWNDTKPTVKLEDNLFTLNPSLFDDADVLSADSASLRRIILVGNQLNDNSTGKLRWAINNVTEMMGPAPMITVAYDAVKADGAVSWPGTQLPDTLVVSDKPPNIYNYSAPVQDSVGTYNEATGPSYIPLVEGELVEVVLQNTLTLKGVAEMHSWHLHGHSFYVVGSGVGNFDENTDPASYNLINPVRRDTCVVLPYGWTAIRFKANNPGAWFFHCAQPAHAVMGMGVIFITSPEKCPPPPQASRSCLETSLSSLFESESSSSFVVPRVKAAVVVAMVLVGSLFG</sequence>
<evidence type="ECO:0000256" key="1">
    <source>
        <dbReference type="ARBA" id="ARBA00010609"/>
    </source>
</evidence>
<gene>
    <name evidence="8" type="ORF">ACHAXA_000849</name>
</gene>
<dbReference type="SUPFAM" id="SSF49503">
    <property type="entry name" value="Cupredoxins"/>
    <property type="match status" value="3"/>
</dbReference>
<evidence type="ECO:0000256" key="4">
    <source>
        <dbReference type="SAM" id="SignalP"/>
    </source>
</evidence>
<feature type="domain" description="Plastocyanin-like" evidence="5">
    <location>
        <begin position="190"/>
        <end position="349"/>
    </location>
</feature>
<dbReference type="InterPro" id="IPR011707">
    <property type="entry name" value="Cu-oxidase-like_N"/>
</dbReference>
<evidence type="ECO:0008006" key="10">
    <source>
        <dbReference type="Google" id="ProtNLM"/>
    </source>
</evidence>
<dbReference type="PANTHER" id="PTHR11709">
    <property type="entry name" value="MULTI-COPPER OXIDASE"/>
    <property type="match status" value="1"/>
</dbReference>
<dbReference type="Pfam" id="PF07731">
    <property type="entry name" value="Cu-oxidase_2"/>
    <property type="match status" value="1"/>
</dbReference>
<keyword evidence="4" id="KW-0732">Signal</keyword>
<feature type="signal peptide" evidence="4">
    <location>
        <begin position="1"/>
        <end position="28"/>
    </location>
</feature>
<organism evidence="8 9">
    <name type="scientific">Cyclostephanos tholiformis</name>
    <dbReference type="NCBI Taxonomy" id="382380"/>
    <lineage>
        <taxon>Eukaryota</taxon>
        <taxon>Sar</taxon>
        <taxon>Stramenopiles</taxon>
        <taxon>Ochrophyta</taxon>
        <taxon>Bacillariophyta</taxon>
        <taxon>Coscinodiscophyceae</taxon>
        <taxon>Thalassiosirophycidae</taxon>
        <taxon>Stephanodiscales</taxon>
        <taxon>Stephanodiscaceae</taxon>
        <taxon>Cyclostephanos</taxon>
    </lineage>
</organism>
<dbReference type="Pfam" id="PF07732">
    <property type="entry name" value="Cu-oxidase_3"/>
    <property type="match status" value="1"/>
</dbReference>
<evidence type="ECO:0000259" key="7">
    <source>
        <dbReference type="Pfam" id="PF07732"/>
    </source>
</evidence>
<evidence type="ECO:0000313" key="9">
    <source>
        <dbReference type="Proteomes" id="UP001530377"/>
    </source>
</evidence>
<dbReference type="Pfam" id="PF00394">
    <property type="entry name" value="Cu-oxidase"/>
    <property type="match status" value="1"/>
</dbReference>
<dbReference type="EMBL" id="JALLPB020000012">
    <property type="protein sequence ID" value="KAL3826881.1"/>
    <property type="molecule type" value="Genomic_DNA"/>
</dbReference>
<comment type="similarity">
    <text evidence="1">Belongs to the multicopper oxidase family.</text>
</comment>
<name>A0ABD3SQK0_9STRA</name>
<dbReference type="PANTHER" id="PTHR11709:SF522">
    <property type="entry name" value="LACCASE-4"/>
    <property type="match status" value="1"/>
</dbReference>
<reference evidence="8 9" key="1">
    <citation type="submission" date="2024-10" db="EMBL/GenBank/DDBJ databases">
        <title>Updated reference genomes for cyclostephanoid diatoms.</title>
        <authorList>
            <person name="Roberts W.R."/>
            <person name="Alverson A.J."/>
        </authorList>
    </citation>
    <scope>NUCLEOTIDE SEQUENCE [LARGE SCALE GENOMIC DNA]</scope>
    <source>
        <strain evidence="8 9">AJA228-03</strain>
    </source>
</reference>
<dbReference type="CDD" id="cd04206">
    <property type="entry name" value="CuRO_1_LCC_like"/>
    <property type="match status" value="1"/>
</dbReference>
<dbReference type="InterPro" id="IPR001117">
    <property type="entry name" value="Cu-oxidase_2nd"/>
</dbReference>
<proteinExistence type="inferred from homology"/>
<evidence type="ECO:0000256" key="3">
    <source>
        <dbReference type="ARBA" id="ARBA00023002"/>
    </source>
</evidence>
<evidence type="ECO:0000256" key="2">
    <source>
        <dbReference type="ARBA" id="ARBA00022723"/>
    </source>
</evidence>
<dbReference type="FunFam" id="2.60.40.420:FF:000045">
    <property type="entry name" value="Laccase 2"/>
    <property type="match status" value="1"/>
</dbReference>
<dbReference type="Gene3D" id="2.60.40.420">
    <property type="entry name" value="Cupredoxins - blue copper proteins"/>
    <property type="match status" value="3"/>
</dbReference>